<dbReference type="Proteomes" id="UP001375743">
    <property type="component" value="Unassembled WGS sequence"/>
</dbReference>
<evidence type="ECO:0000256" key="1">
    <source>
        <dbReference type="ARBA" id="ARBA00004651"/>
    </source>
</evidence>
<evidence type="ECO:0000259" key="9">
    <source>
        <dbReference type="PROSITE" id="PS50928"/>
    </source>
</evidence>
<dbReference type="RefSeq" id="WP_418159641.1">
    <property type="nucleotide sequence ID" value="NZ_JBBLZC010000010.1"/>
</dbReference>
<dbReference type="Gene3D" id="1.10.3720.10">
    <property type="entry name" value="MetI-like"/>
    <property type="match status" value="1"/>
</dbReference>
<evidence type="ECO:0000313" key="10">
    <source>
        <dbReference type="EMBL" id="MEK0083793.1"/>
    </source>
</evidence>
<comment type="similarity">
    <text evidence="2">Belongs to the binding-protein-dependent transport system permease family. CysTW subfamily.</text>
</comment>
<dbReference type="Pfam" id="PF00528">
    <property type="entry name" value="BPD_transp_1"/>
    <property type="match status" value="1"/>
</dbReference>
<evidence type="ECO:0000256" key="5">
    <source>
        <dbReference type="ARBA" id="ARBA00022692"/>
    </source>
</evidence>
<dbReference type="PROSITE" id="PS50928">
    <property type="entry name" value="ABC_TM1"/>
    <property type="match status" value="1"/>
</dbReference>
<keyword evidence="4" id="KW-1003">Cell membrane</keyword>
<keyword evidence="5 8" id="KW-0812">Transmembrane</keyword>
<evidence type="ECO:0000256" key="4">
    <source>
        <dbReference type="ARBA" id="ARBA00022475"/>
    </source>
</evidence>
<evidence type="ECO:0000313" key="11">
    <source>
        <dbReference type="Proteomes" id="UP001375743"/>
    </source>
</evidence>
<feature type="transmembrane region" description="Helical" evidence="8">
    <location>
        <begin position="374"/>
        <end position="395"/>
    </location>
</feature>
<feature type="transmembrane region" description="Helical" evidence="8">
    <location>
        <begin position="20"/>
        <end position="43"/>
    </location>
</feature>
<evidence type="ECO:0000256" key="3">
    <source>
        <dbReference type="ARBA" id="ARBA00022448"/>
    </source>
</evidence>
<reference evidence="10 11" key="1">
    <citation type="submission" date="2024-01" db="EMBL/GenBank/DDBJ databases">
        <title>Multi-omics insights into the function and evolution of sodium benzoate biodegradation pathways in Benzoatithermus flavus gen. nov., sp. nov. from hot spring.</title>
        <authorList>
            <person name="Hu C.-J."/>
            <person name="Li W.-J."/>
        </authorList>
    </citation>
    <scope>NUCLEOTIDE SEQUENCE [LARGE SCALE GENOMIC DNA]</scope>
    <source>
        <strain evidence="10 11">SYSU G07066</strain>
    </source>
</reference>
<comment type="subcellular location">
    <subcellularLocation>
        <location evidence="1 8">Cell membrane</location>
        <topology evidence="1 8">Multi-pass membrane protein</topology>
    </subcellularLocation>
</comment>
<evidence type="ECO:0000256" key="8">
    <source>
        <dbReference type="RuleBase" id="RU363032"/>
    </source>
</evidence>
<proteinExistence type="inferred from homology"/>
<dbReference type="SUPFAM" id="SSF161098">
    <property type="entry name" value="MetI-like"/>
    <property type="match status" value="1"/>
</dbReference>
<keyword evidence="6 8" id="KW-1133">Transmembrane helix</keyword>
<protein>
    <submittedName>
        <fullName evidence="10">ABC transporter permease</fullName>
    </submittedName>
</protein>
<accession>A0ABU8XTT0</accession>
<feature type="transmembrane region" description="Helical" evidence="8">
    <location>
        <begin position="318"/>
        <end position="347"/>
    </location>
</feature>
<feature type="transmembrane region" description="Helical" evidence="8">
    <location>
        <begin position="224"/>
        <end position="247"/>
    </location>
</feature>
<dbReference type="PANTHER" id="PTHR42929">
    <property type="entry name" value="INNER MEMBRANE ABC TRANSPORTER PERMEASE PROTEIN YDCU-RELATED-RELATED"/>
    <property type="match status" value="1"/>
</dbReference>
<keyword evidence="3 8" id="KW-0813">Transport</keyword>
<organism evidence="10 11">
    <name type="scientific">Benzoatithermus flavus</name>
    <dbReference type="NCBI Taxonomy" id="3108223"/>
    <lineage>
        <taxon>Bacteria</taxon>
        <taxon>Pseudomonadati</taxon>
        <taxon>Pseudomonadota</taxon>
        <taxon>Alphaproteobacteria</taxon>
        <taxon>Geminicoccales</taxon>
        <taxon>Geminicoccaceae</taxon>
        <taxon>Benzoatithermus</taxon>
    </lineage>
</organism>
<gene>
    <name evidence="10" type="ORF">U1T56_11570</name>
</gene>
<feature type="transmembrane region" description="Helical" evidence="8">
    <location>
        <begin position="193"/>
        <end position="212"/>
    </location>
</feature>
<dbReference type="EMBL" id="JBBLZC010000010">
    <property type="protein sequence ID" value="MEK0083793.1"/>
    <property type="molecule type" value="Genomic_DNA"/>
</dbReference>
<name>A0ABU8XTT0_9PROT</name>
<keyword evidence="11" id="KW-1185">Reference proteome</keyword>
<keyword evidence="7 8" id="KW-0472">Membrane</keyword>
<evidence type="ECO:0000256" key="7">
    <source>
        <dbReference type="ARBA" id="ARBA00023136"/>
    </source>
</evidence>
<feature type="transmembrane region" description="Helical" evidence="8">
    <location>
        <begin position="277"/>
        <end position="297"/>
    </location>
</feature>
<evidence type="ECO:0000256" key="6">
    <source>
        <dbReference type="ARBA" id="ARBA00022989"/>
    </source>
</evidence>
<comment type="caution">
    <text evidence="10">The sequence shown here is derived from an EMBL/GenBank/DDBJ whole genome shotgun (WGS) entry which is preliminary data.</text>
</comment>
<evidence type="ECO:0000256" key="2">
    <source>
        <dbReference type="ARBA" id="ARBA00007069"/>
    </source>
</evidence>
<dbReference type="InterPro" id="IPR000515">
    <property type="entry name" value="MetI-like"/>
</dbReference>
<sequence>MPASDTGLRRSLRRAERRRLLSGLGLTLPLVAFLLGFFLLPILGMLEKSVENPEIRAAMPETARALQDWNGEGIPDEAVLATFAREVVAAQKARTLASVAKRLNVEHSGWRSVVMAAGRGLPEAPEGSWRDTFAKLDPAWTEPEIWQAMKRAAAPYTDFYLLAALDLQRGDDGAIRSASADEAIYRTVLWRTLWISTVVTLACLFLGYPLAYRLATLPEGTANLLMILVLLPFWTSLLVRTASWIVLLQREGPINEILQRLGLITEPLALVFNRTGVYVAMTHVLLPFMVLPLYSVMRGIPPSFVRAALSLGARPTTAFFRVYLPLSMPGVAAGCLLVFILAIGYYITPALVGGQADQMISYFVAFFTLQTVNWGMAAALGSVLLAATIVLYLVYARLVGIDRLRLG</sequence>
<dbReference type="PANTHER" id="PTHR42929:SF5">
    <property type="entry name" value="ABC TRANSPORTER PERMEASE PROTEIN"/>
    <property type="match status" value="1"/>
</dbReference>
<feature type="domain" description="ABC transmembrane type-1" evidence="9">
    <location>
        <begin position="189"/>
        <end position="395"/>
    </location>
</feature>
<dbReference type="InterPro" id="IPR035906">
    <property type="entry name" value="MetI-like_sf"/>
</dbReference>
<dbReference type="CDD" id="cd06261">
    <property type="entry name" value="TM_PBP2"/>
    <property type="match status" value="1"/>
</dbReference>